<evidence type="ECO:0000313" key="3">
    <source>
        <dbReference type="Proteomes" id="UP000547458"/>
    </source>
</evidence>
<organism evidence="2 3">
    <name type="scientific">Arthrobacter pigmenti</name>
    <dbReference type="NCBI Taxonomy" id="271432"/>
    <lineage>
        <taxon>Bacteria</taxon>
        <taxon>Bacillati</taxon>
        <taxon>Actinomycetota</taxon>
        <taxon>Actinomycetes</taxon>
        <taxon>Micrococcales</taxon>
        <taxon>Micrococcaceae</taxon>
        <taxon>Arthrobacter</taxon>
    </lineage>
</organism>
<dbReference type="Proteomes" id="UP000547458">
    <property type="component" value="Unassembled WGS sequence"/>
</dbReference>
<accession>A0A846RSH4</accession>
<proteinExistence type="predicted"/>
<keyword evidence="3" id="KW-1185">Reference proteome</keyword>
<evidence type="ECO:0000259" key="1">
    <source>
        <dbReference type="Pfam" id="PF11716"/>
    </source>
</evidence>
<dbReference type="RefSeq" id="WP_167995314.1">
    <property type="nucleotide sequence ID" value="NZ_JAATJL010000001.1"/>
</dbReference>
<feature type="domain" description="Mycothiol-dependent maleylpyruvate isomerase metal-binding" evidence="1">
    <location>
        <begin position="9"/>
        <end position="90"/>
    </location>
</feature>
<dbReference type="InterPro" id="IPR034660">
    <property type="entry name" value="DinB/YfiT-like"/>
</dbReference>
<dbReference type="AlphaFoldDB" id="A0A846RSH4"/>
<dbReference type="GO" id="GO:0046872">
    <property type="term" value="F:metal ion binding"/>
    <property type="evidence" value="ECO:0007669"/>
    <property type="project" value="InterPro"/>
</dbReference>
<dbReference type="Pfam" id="PF11716">
    <property type="entry name" value="MDMPI_N"/>
    <property type="match status" value="1"/>
</dbReference>
<evidence type="ECO:0000313" key="2">
    <source>
        <dbReference type="EMBL" id="NJC24009.1"/>
    </source>
</evidence>
<dbReference type="NCBIfam" id="TIGR03083">
    <property type="entry name" value="maleylpyruvate isomerase family mycothiol-dependent enzyme"/>
    <property type="match status" value="1"/>
</dbReference>
<name>A0A846RSH4_9MICC</name>
<protein>
    <submittedName>
        <fullName evidence="2">Uncharacterized protein (TIGR03083 family)</fullName>
    </submittedName>
</protein>
<sequence length="213" mass="22477">MTAIWPTVHAERIALADDLEALTPEQWATPSLCSGWDVHDVVAHLIATAKITPWSFIKHFAAAGFDFDKANANEVSDERKGSPAETLSSFRAVQFRTSSPPAPKDTRLVEAFVHGEDIRRPLGIVRDYPAAAVVRALALQARTSVAVGGGKGLIAGLTLTATDAEFIHGTGPTVEGSAISLLMAVSGRRTALADLSGPGKPVLEARYPARAGD</sequence>
<dbReference type="EMBL" id="JAATJL010000001">
    <property type="protein sequence ID" value="NJC24009.1"/>
    <property type="molecule type" value="Genomic_DNA"/>
</dbReference>
<dbReference type="Gene3D" id="1.20.120.450">
    <property type="entry name" value="dinb family like domain"/>
    <property type="match status" value="1"/>
</dbReference>
<comment type="caution">
    <text evidence="2">The sequence shown here is derived from an EMBL/GenBank/DDBJ whole genome shotgun (WGS) entry which is preliminary data.</text>
</comment>
<dbReference type="InterPro" id="IPR017517">
    <property type="entry name" value="Maleyloyr_isom"/>
</dbReference>
<reference evidence="2 3" key="1">
    <citation type="submission" date="2020-03" db="EMBL/GenBank/DDBJ databases">
        <title>Sequencing the genomes of 1000 actinobacteria strains.</title>
        <authorList>
            <person name="Klenk H.-P."/>
        </authorList>
    </citation>
    <scope>NUCLEOTIDE SEQUENCE [LARGE SCALE GENOMIC DNA]</scope>
    <source>
        <strain evidence="2 3">DSM 16403</strain>
    </source>
</reference>
<dbReference type="SUPFAM" id="SSF109854">
    <property type="entry name" value="DinB/YfiT-like putative metalloenzymes"/>
    <property type="match status" value="1"/>
</dbReference>
<gene>
    <name evidence="2" type="ORF">BJ994_003085</name>
</gene>
<dbReference type="InterPro" id="IPR024344">
    <property type="entry name" value="MDMPI_metal-binding"/>
</dbReference>